<evidence type="ECO:0000256" key="2">
    <source>
        <dbReference type="ARBA" id="ARBA00012452"/>
    </source>
</evidence>
<dbReference type="AlphaFoldDB" id="A0A4C1YQU0"/>
<feature type="domain" description="GST N-terminal" evidence="5">
    <location>
        <begin position="1"/>
        <end position="68"/>
    </location>
</feature>
<dbReference type="GO" id="GO:0004364">
    <property type="term" value="F:glutathione transferase activity"/>
    <property type="evidence" value="ECO:0007669"/>
    <property type="project" value="UniProtKB-EC"/>
</dbReference>
<name>A0A4C1YQU0_EUMVA</name>
<organism evidence="7 8">
    <name type="scientific">Eumeta variegata</name>
    <name type="common">Bagworm moth</name>
    <name type="synonym">Eumeta japonica</name>
    <dbReference type="NCBI Taxonomy" id="151549"/>
    <lineage>
        <taxon>Eukaryota</taxon>
        <taxon>Metazoa</taxon>
        <taxon>Ecdysozoa</taxon>
        <taxon>Arthropoda</taxon>
        <taxon>Hexapoda</taxon>
        <taxon>Insecta</taxon>
        <taxon>Pterygota</taxon>
        <taxon>Neoptera</taxon>
        <taxon>Endopterygota</taxon>
        <taxon>Lepidoptera</taxon>
        <taxon>Glossata</taxon>
        <taxon>Ditrysia</taxon>
        <taxon>Tineoidea</taxon>
        <taxon>Psychidae</taxon>
        <taxon>Oiketicinae</taxon>
        <taxon>Eumeta</taxon>
    </lineage>
</organism>
<dbReference type="InterPro" id="IPR036282">
    <property type="entry name" value="Glutathione-S-Trfase_C_sf"/>
</dbReference>
<dbReference type="PROSITE" id="PS50405">
    <property type="entry name" value="GST_CTER"/>
    <property type="match status" value="1"/>
</dbReference>
<evidence type="ECO:0000256" key="3">
    <source>
        <dbReference type="ARBA" id="ARBA00038317"/>
    </source>
</evidence>
<dbReference type="CDD" id="cd03192">
    <property type="entry name" value="GST_C_Sigma_like"/>
    <property type="match status" value="1"/>
</dbReference>
<dbReference type="InterPro" id="IPR036249">
    <property type="entry name" value="Thioredoxin-like_sf"/>
</dbReference>
<dbReference type="EC" id="2.5.1.18" evidence="2"/>
<dbReference type="PANTHER" id="PTHR11571:SF150">
    <property type="entry name" value="GLUTATHIONE S-TRANSFERASE"/>
    <property type="match status" value="1"/>
</dbReference>
<dbReference type="SUPFAM" id="SSF47616">
    <property type="entry name" value="GST C-terminal domain-like"/>
    <property type="match status" value="1"/>
</dbReference>
<gene>
    <name evidence="7" type="ORF">EVAR_57670_1</name>
</gene>
<dbReference type="Pfam" id="PF14497">
    <property type="entry name" value="GST_C_3"/>
    <property type="match status" value="1"/>
</dbReference>
<dbReference type="GO" id="GO:0006749">
    <property type="term" value="P:glutathione metabolic process"/>
    <property type="evidence" value="ECO:0007669"/>
    <property type="project" value="TreeGrafter"/>
</dbReference>
<dbReference type="Gene3D" id="1.20.1050.130">
    <property type="match status" value="1"/>
</dbReference>
<evidence type="ECO:0000256" key="4">
    <source>
        <dbReference type="ARBA" id="ARBA00047960"/>
    </source>
</evidence>
<evidence type="ECO:0000259" key="5">
    <source>
        <dbReference type="PROSITE" id="PS50404"/>
    </source>
</evidence>
<dbReference type="InterPro" id="IPR004046">
    <property type="entry name" value="GST_C"/>
</dbReference>
<dbReference type="InterPro" id="IPR040079">
    <property type="entry name" value="Glutathione_S-Trfase"/>
</dbReference>
<evidence type="ECO:0000313" key="8">
    <source>
        <dbReference type="Proteomes" id="UP000299102"/>
    </source>
</evidence>
<dbReference type="EMBL" id="BGZK01001313">
    <property type="protein sequence ID" value="GBP76989.1"/>
    <property type="molecule type" value="Genomic_DNA"/>
</dbReference>
<dbReference type="InterPro" id="IPR050213">
    <property type="entry name" value="GST_superfamily"/>
</dbReference>
<dbReference type="PROSITE" id="PS50404">
    <property type="entry name" value="GST_NTER"/>
    <property type="match status" value="1"/>
</dbReference>
<evidence type="ECO:0000259" key="6">
    <source>
        <dbReference type="PROSITE" id="PS50405"/>
    </source>
</evidence>
<dbReference type="SFLD" id="SFLDS00019">
    <property type="entry name" value="Glutathione_Transferase_(cytos"/>
    <property type="match status" value="1"/>
</dbReference>
<dbReference type="InterPro" id="IPR004045">
    <property type="entry name" value="Glutathione_S-Trfase_N"/>
</dbReference>
<dbReference type="InterPro" id="IPR010987">
    <property type="entry name" value="Glutathione-S-Trfase_C-like"/>
</dbReference>
<feature type="domain" description="GST C-terminal" evidence="6">
    <location>
        <begin position="70"/>
        <end position="197"/>
    </location>
</feature>
<evidence type="ECO:0000313" key="7">
    <source>
        <dbReference type="EMBL" id="GBP76989.1"/>
    </source>
</evidence>
<protein>
    <recommendedName>
        <fullName evidence="2">glutathione transferase</fullName>
        <ecNumber evidence="2">2.5.1.18</ecNumber>
    </recommendedName>
</protein>
<dbReference type="Proteomes" id="UP000299102">
    <property type="component" value="Unassembled WGS sequence"/>
</dbReference>
<dbReference type="STRING" id="151549.A0A4C1YQU0"/>
<comment type="subunit">
    <text evidence="1">Homodimer.</text>
</comment>
<comment type="catalytic activity">
    <reaction evidence="4">
        <text>RX + glutathione = an S-substituted glutathione + a halide anion + H(+)</text>
        <dbReference type="Rhea" id="RHEA:16437"/>
        <dbReference type="ChEBI" id="CHEBI:15378"/>
        <dbReference type="ChEBI" id="CHEBI:16042"/>
        <dbReference type="ChEBI" id="CHEBI:17792"/>
        <dbReference type="ChEBI" id="CHEBI:57925"/>
        <dbReference type="ChEBI" id="CHEBI:90779"/>
        <dbReference type="EC" id="2.5.1.18"/>
    </reaction>
</comment>
<dbReference type="SUPFAM" id="SSF52833">
    <property type="entry name" value="Thioredoxin-like"/>
    <property type="match status" value="1"/>
</dbReference>
<keyword evidence="8" id="KW-1185">Reference proteome</keyword>
<dbReference type="FunFam" id="1.20.1050.10:FF:000030">
    <property type="entry name" value="Glutathione S-transferase S1"/>
    <property type="match status" value="1"/>
</dbReference>
<dbReference type="OrthoDB" id="414243at2759"/>
<comment type="caution">
    <text evidence="7">The sequence shown here is derived from an EMBL/GenBank/DDBJ whole genome shotgun (WGS) entry which is preliminary data.</text>
</comment>
<comment type="similarity">
    <text evidence="3">Belongs to the GST superfamily. Sigma family.</text>
</comment>
<sequence length="299" mass="33872">MERTIGRPIQNRKRIYWVENSILNDEDMAFLWRIFVLTRLPIFIDGERTLNQSMAIARYLGRGLDLVPADPWEEAAVDAVILTINDLLSSFMALFREQDETKKETVKKEIIEETIPFYFSRFEKILKENNGHVGKQLTWADFVFVGLVELVEPILQFDIQEKYPVVKELVKKIHGLPGVKEYLAQSWEKQARKQRKSRWPSPPTDIRNPREIPSALPDSWIGIGYLMEGNQGDGVGYITYTNSRSRCGLTFPFSCLITLVLPAQPEIVPSGGSYGVVLSKLGAVAKPGGRSIASKIITS</sequence>
<reference evidence="7 8" key="1">
    <citation type="journal article" date="2019" name="Commun. Biol.">
        <title>The bagworm genome reveals a unique fibroin gene that provides high tensile strength.</title>
        <authorList>
            <person name="Kono N."/>
            <person name="Nakamura H."/>
            <person name="Ohtoshi R."/>
            <person name="Tomita M."/>
            <person name="Numata K."/>
            <person name="Arakawa K."/>
        </authorList>
    </citation>
    <scope>NUCLEOTIDE SEQUENCE [LARGE SCALE GENOMIC DNA]</scope>
</reference>
<accession>A0A4C1YQU0</accession>
<dbReference type="PANTHER" id="PTHR11571">
    <property type="entry name" value="GLUTATHIONE S-TRANSFERASE"/>
    <property type="match status" value="1"/>
</dbReference>
<proteinExistence type="inferred from homology"/>
<evidence type="ECO:0000256" key="1">
    <source>
        <dbReference type="ARBA" id="ARBA00011738"/>
    </source>
</evidence>
<keyword evidence="7" id="KW-0808">Transferase</keyword>